<proteinExistence type="predicted"/>
<feature type="transmembrane region" description="Helical" evidence="1">
    <location>
        <begin position="40"/>
        <end position="58"/>
    </location>
</feature>
<keyword evidence="3" id="KW-1185">Reference proteome</keyword>
<dbReference type="EMBL" id="SLXA01000002">
    <property type="protein sequence ID" value="TCO85846.1"/>
    <property type="molecule type" value="Genomic_DNA"/>
</dbReference>
<feature type="transmembrane region" description="Helical" evidence="1">
    <location>
        <begin position="64"/>
        <end position="82"/>
    </location>
</feature>
<sequence length="110" mass="12301">MTALQALMTIGLCVFGTMLTRFLPFILFPENRETPKYIRELGRVLPYAVIGLLIVYCLKDVNFLGGSHGIPELIAVVFIVIVHTWKKNVLLSIAGGTLLYMVLVQYIFIG</sequence>
<organism evidence="2 3">
    <name type="scientific">Frisingicoccus caecimuris</name>
    <dbReference type="NCBI Taxonomy" id="1796636"/>
    <lineage>
        <taxon>Bacteria</taxon>
        <taxon>Bacillati</taxon>
        <taxon>Bacillota</taxon>
        <taxon>Clostridia</taxon>
        <taxon>Lachnospirales</taxon>
        <taxon>Lachnospiraceae</taxon>
        <taxon>Frisingicoccus</taxon>
    </lineage>
</organism>
<feature type="transmembrane region" description="Helical" evidence="1">
    <location>
        <begin position="89"/>
        <end position="109"/>
    </location>
</feature>
<evidence type="ECO:0000313" key="3">
    <source>
        <dbReference type="Proteomes" id="UP000295711"/>
    </source>
</evidence>
<dbReference type="Pfam" id="PF05437">
    <property type="entry name" value="AzlD"/>
    <property type="match status" value="1"/>
</dbReference>
<dbReference type="AlphaFoldDB" id="A0A4V2SDY2"/>
<comment type="caution">
    <text evidence="2">The sequence shown here is derived from an EMBL/GenBank/DDBJ whole genome shotgun (WGS) entry which is preliminary data.</text>
</comment>
<reference evidence="2 3" key="1">
    <citation type="submission" date="2019-03" db="EMBL/GenBank/DDBJ databases">
        <title>Genomic Encyclopedia of Type Strains, Phase IV (KMG-IV): sequencing the most valuable type-strain genomes for metagenomic binning, comparative biology and taxonomic classification.</title>
        <authorList>
            <person name="Goeker M."/>
        </authorList>
    </citation>
    <scope>NUCLEOTIDE SEQUENCE [LARGE SCALE GENOMIC DNA]</scope>
    <source>
        <strain evidence="2 3">DSM 28559</strain>
    </source>
</reference>
<keyword evidence="1" id="KW-1133">Transmembrane helix</keyword>
<dbReference type="PIRSF" id="PIRSF003203">
    <property type="entry name" value="AzlD"/>
    <property type="match status" value="1"/>
</dbReference>
<dbReference type="RefSeq" id="WP_279221977.1">
    <property type="nucleotide sequence ID" value="NZ_JANKAQ010000001.1"/>
</dbReference>
<evidence type="ECO:0000313" key="2">
    <source>
        <dbReference type="EMBL" id="TCO85846.1"/>
    </source>
</evidence>
<keyword evidence="1" id="KW-0472">Membrane</keyword>
<dbReference type="InterPro" id="IPR008407">
    <property type="entry name" value="Brnchd-chn_aa_trnsp_AzlD"/>
</dbReference>
<evidence type="ECO:0000256" key="1">
    <source>
        <dbReference type="SAM" id="Phobius"/>
    </source>
</evidence>
<accession>A0A4V2SDY2</accession>
<gene>
    <name evidence="2" type="ORF">EV212_102161</name>
</gene>
<feature type="transmembrane region" description="Helical" evidence="1">
    <location>
        <begin position="6"/>
        <end position="28"/>
    </location>
</feature>
<name>A0A4V2SDY2_9FIRM</name>
<keyword evidence="1" id="KW-0812">Transmembrane</keyword>
<dbReference type="Proteomes" id="UP000295711">
    <property type="component" value="Unassembled WGS sequence"/>
</dbReference>
<protein>
    <submittedName>
        <fullName evidence="2">Branched-subunit amino acid transport protein AzlD</fullName>
    </submittedName>
</protein>